<keyword evidence="3" id="KW-0808">Transferase</keyword>
<keyword evidence="6" id="KW-1185">Reference proteome</keyword>
<evidence type="ECO:0000313" key="6">
    <source>
        <dbReference type="Proteomes" id="UP000322283"/>
    </source>
</evidence>
<dbReference type="InterPro" id="IPR001296">
    <property type="entry name" value="Glyco_trans_1"/>
</dbReference>
<dbReference type="Proteomes" id="UP000322283">
    <property type="component" value="Unassembled WGS sequence"/>
</dbReference>
<dbReference type="Pfam" id="PF13579">
    <property type="entry name" value="Glyco_trans_4_4"/>
    <property type="match status" value="1"/>
</dbReference>
<dbReference type="RefSeq" id="WP_196769067.1">
    <property type="nucleotide sequence ID" value="NZ_CP017019.1"/>
</dbReference>
<keyword evidence="3" id="KW-0328">Glycosyltransferase</keyword>
<evidence type="ECO:0000259" key="2">
    <source>
        <dbReference type="Pfam" id="PF13579"/>
    </source>
</evidence>
<dbReference type="Proteomes" id="UP000094598">
    <property type="component" value="Chromosome"/>
</dbReference>
<gene>
    <name evidence="3" type="primary">pglA_1</name>
    <name evidence="4" type="synonym">pglA</name>
    <name evidence="3" type="ORF">Maut_00857</name>
    <name evidence="4" type="ORF">MTAT_18490</name>
</gene>
<evidence type="ECO:0000313" key="5">
    <source>
        <dbReference type="Proteomes" id="UP000094598"/>
    </source>
</evidence>
<dbReference type="Pfam" id="PF00534">
    <property type="entry name" value="Glycos_transf_1"/>
    <property type="match status" value="1"/>
</dbReference>
<evidence type="ECO:0000259" key="1">
    <source>
        <dbReference type="Pfam" id="PF00534"/>
    </source>
</evidence>
<reference evidence="4 6" key="2">
    <citation type="submission" date="2019-05" db="EMBL/GenBank/DDBJ databases">
        <title>Genome sequence of Moorella thermoacetica ATCC 33924.</title>
        <authorList>
            <person name="Poehlein A."/>
            <person name="Bengelsdorf F.R."/>
            <person name="Duerre P."/>
            <person name="Daniel R."/>
        </authorList>
    </citation>
    <scope>NUCLEOTIDE SEQUENCE [LARGE SCALE GENOMIC DNA]</scope>
    <source>
        <strain evidence="4 6">ATCC 33924</strain>
    </source>
</reference>
<sequence length="371" mass="41605">MTKIAIVSHYAPSLVNFRGELIKTLVASGHQVITLGPEEGFESELAALGAEYRQIRLRRTGTNPLQDIGTLFSLVKLLRAIKPEVVLSYAIKPVIYGSLAAWLAGVRYIYSMITGLGYVFTGKSTRQRILYRLVYPLYKAALSKNKVVFFQNPDDLSLFRDLKLVSSKQKRVIINGSGVNVSHFAYTPAPAEPLSFLLMARLIWDKGIAEYVTAARNLKKRYPQVSFKLLGPYDSNPTSIRPTDVEKWENEGIIDYLGETRDVRPYLVRASVFVLPSYREGTPRSVLEAMSIGRPIITTDAPGCRETVRDGVNGFLVPVKDAVALEKAMEKFILKPELIQNFGLESRKIAEAKYDVRKVNKVIIEAMELTR</sequence>
<reference evidence="3 5" key="1">
    <citation type="submission" date="2016-08" db="EMBL/GenBank/DDBJ databases">
        <title>Moorella thermoacetica DSM 103132.</title>
        <authorList>
            <person name="Jendresen C.B."/>
            <person name="Redl S.M."/>
            <person name="Jensen T.O."/>
            <person name="Nielsen A.T."/>
        </authorList>
    </citation>
    <scope>NUCLEOTIDE SEQUENCE [LARGE SCALE GENOMIC DNA]</scope>
    <source>
        <strain evidence="3 5">DSM 103132</strain>
    </source>
</reference>
<dbReference type="SUPFAM" id="SSF53756">
    <property type="entry name" value="UDP-Glycosyltransferase/glycogen phosphorylase"/>
    <property type="match status" value="1"/>
</dbReference>
<dbReference type="EC" id="2.4.1.290" evidence="3"/>
<organism evidence="3 5">
    <name type="scientific">Neomoorella thermoacetica</name>
    <name type="common">Clostridium thermoaceticum</name>
    <dbReference type="NCBI Taxonomy" id="1525"/>
    <lineage>
        <taxon>Bacteria</taxon>
        <taxon>Bacillati</taxon>
        <taxon>Bacillota</taxon>
        <taxon>Clostridia</taxon>
        <taxon>Neomoorellales</taxon>
        <taxon>Neomoorellaceae</taxon>
        <taxon>Neomoorella</taxon>
    </lineage>
</organism>
<evidence type="ECO:0000313" key="3">
    <source>
        <dbReference type="EMBL" id="AOQ23315.1"/>
    </source>
</evidence>
<dbReference type="PANTHER" id="PTHR12526:SF638">
    <property type="entry name" value="SPORE COAT PROTEIN SA"/>
    <property type="match status" value="1"/>
</dbReference>
<feature type="domain" description="Glycosyltransferase subfamily 4-like N-terminal" evidence="2">
    <location>
        <begin position="20"/>
        <end position="176"/>
    </location>
</feature>
<dbReference type="CDD" id="cd03808">
    <property type="entry name" value="GT4_CapM-like"/>
    <property type="match status" value="1"/>
</dbReference>
<proteinExistence type="predicted"/>
<dbReference type="GO" id="GO:0102335">
    <property type="term" value="F:N,N'-diacetylbacillosaminyl-diphospho-undecaprenol alpha-1,3-N-acetylgalactosaminyltransferase activity"/>
    <property type="evidence" value="ECO:0007669"/>
    <property type="project" value="UniProtKB-EC"/>
</dbReference>
<dbReference type="InterPro" id="IPR028098">
    <property type="entry name" value="Glyco_trans_4-like_N"/>
</dbReference>
<dbReference type="PANTHER" id="PTHR12526">
    <property type="entry name" value="GLYCOSYLTRANSFERASE"/>
    <property type="match status" value="1"/>
</dbReference>
<protein>
    <submittedName>
        <fullName evidence="3">N, N'-diacetylbacillosaminyl-diphospho-undecaprenol alpha-1,3-N-acetylgalactosaminyltransferase</fullName>
        <ecNumber evidence="3">2.4.1.290</ecNumber>
    </submittedName>
</protein>
<name>A0AAC9HGK6_NEOTH</name>
<feature type="domain" description="Glycosyl transferase family 1" evidence="1">
    <location>
        <begin position="189"/>
        <end position="348"/>
    </location>
</feature>
<evidence type="ECO:0000313" key="4">
    <source>
        <dbReference type="EMBL" id="TYL13023.1"/>
    </source>
</evidence>
<dbReference type="AlphaFoldDB" id="A0AAC9HGK6"/>
<dbReference type="EMBL" id="VCDX01000005">
    <property type="protein sequence ID" value="TYL13023.1"/>
    <property type="molecule type" value="Genomic_DNA"/>
</dbReference>
<dbReference type="EMBL" id="CP017019">
    <property type="protein sequence ID" value="AOQ23315.1"/>
    <property type="molecule type" value="Genomic_DNA"/>
</dbReference>
<accession>A0AAC9HGK6</accession>
<dbReference type="Gene3D" id="3.40.50.2000">
    <property type="entry name" value="Glycogen Phosphorylase B"/>
    <property type="match status" value="2"/>
</dbReference>